<dbReference type="InterPro" id="IPR000644">
    <property type="entry name" value="CBS_dom"/>
</dbReference>
<proteinExistence type="inferred from homology"/>
<comment type="similarity">
    <text evidence="2 13 18">Belongs to the IMPDH/GMPR family.</text>
</comment>
<evidence type="ECO:0000256" key="5">
    <source>
        <dbReference type="ARBA" id="ARBA00022737"/>
    </source>
</evidence>
<dbReference type="InterPro" id="IPR001093">
    <property type="entry name" value="IMP_DH_GMPRt"/>
</dbReference>
<evidence type="ECO:0000256" key="16">
    <source>
        <dbReference type="PIRSR" id="PIRSR000130-4"/>
    </source>
</evidence>
<feature type="domain" description="CBS" evidence="20">
    <location>
        <begin position="93"/>
        <end position="152"/>
    </location>
</feature>
<dbReference type="GO" id="GO:0000166">
    <property type="term" value="F:nucleotide binding"/>
    <property type="evidence" value="ECO:0007669"/>
    <property type="project" value="UniProtKB-UniRule"/>
</dbReference>
<comment type="caution">
    <text evidence="13">Lacks conserved residue(s) required for the propagation of feature annotation.</text>
</comment>
<evidence type="ECO:0000256" key="2">
    <source>
        <dbReference type="ARBA" id="ARBA00005502"/>
    </source>
</evidence>
<keyword evidence="6 13" id="KW-0332">GMP biosynthesis</keyword>
<evidence type="ECO:0000256" key="19">
    <source>
        <dbReference type="RuleBase" id="RU003928"/>
    </source>
</evidence>
<evidence type="ECO:0000259" key="20">
    <source>
        <dbReference type="PROSITE" id="PS51371"/>
    </source>
</evidence>
<feature type="binding site" evidence="13">
    <location>
        <position position="473"/>
    </location>
    <ligand>
        <name>K(+)</name>
        <dbReference type="ChEBI" id="CHEBI:29103"/>
        <note>ligand shared between two tetrameric partners</note>
    </ligand>
</feature>
<evidence type="ECO:0000256" key="4">
    <source>
        <dbReference type="ARBA" id="ARBA00022723"/>
    </source>
</evidence>
<feature type="binding site" evidence="13 15">
    <location>
        <begin position="298"/>
        <end position="300"/>
    </location>
    <ligand>
        <name>NAD(+)</name>
        <dbReference type="ChEBI" id="CHEBI:57540"/>
    </ligand>
</feature>
<dbReference type="CDD" id="cd04601">
    <property type="entry name" value="CBS_pair_IMPDH"/>
    <property type="match status" value="1"/>
</dbReference>
<dbReference type="Pfam" id="PF00478">
    <property type="entry name" value="IMPDH"/>
    <property type="match status" value="1"/>
</dbReference>
<dbReference type="FunFam" id="3.20.20.70:FF:000003">
    <property type="entry name" value="GMP reductase"/>
    <property type="match status" value="1"/>
</dbReference>
<feature type="binding site" evidence="13">
    <location>
        <position position="248"/>
    </location>
    <ligand>
        <name>NAD(+)</name>
        <dbReference type="ChEBI" id="CHEBI:57540"/>
    </ligand>
</feature>
<organism evidence="21 22">
    <name type="scientific">Candidatus Magasanikbacteria bacterium RIFCSPHIGHO2_02_FULL_51_14</name>
    <dbReference type="NCBI Taxonomy" id="1798683"/>
    <lineage>
        <taxon>Bacteria</taxon>
        <taxon>Candidatus Magasanikiibacteriota</taxon>
    </lineage>
</organism>
<evidence type="ECO:0000256" key="11">
    <source>
        <dbReference type="ARBA" id="ARBA00023122"/>
    </source>
</evidence>
<dbReference type="InterPro" id="IPR013785">
    <property type="entry name" value="Aldolase_TIM"/>
</dbReference>
<evidence type="ECO:0000256" key="1">
    <source>
        <dbReference type="ARBA" id="ARBA00001958"/>
    </source>
</evidence>
<feature type="binding site" evidence="13">
    <location>
        <begin position="340"/>
        <end position="342"/>
    </location>
    <ligand>
        <name>IMP</name>
        <dbReference type="ChEBI" id="CHEBI:58053"/>
    </ligand>
</feature>
<evidence type="ECO:0000256" key="8">
    <source>
        <dbReference type="ARBA" id="ARBA00022958"/>
    </source>
</evidence>
<dbReference type="GO" id="GO:0046872">
    <property type="term" value="F:metal ion binding"/>
    <property type="evidence" value="ECO:0007669"/>
    <property type="project" value="UniProtKB-UniRule"/>
</dbReference>
<dbReference type="EC" id="1.1.1.205" evidence="13 19"/>
<keyword evidence="10 13" id="KW-0520">NAD</keyword>
<evidence type="ECO:0000313" key="22">
    <source>
        <dbReference type="Proteomes" id="UP000177457"/>
    </source>
</evidence>
<evidence type="ECO:0000256" key="7">
    <source>
        <dbReference type="ARBA" id="ARBA00022755"/>
    </source>
</evidence>
<feature type="binding site" evidence="13">
    <location>
        <position position="418"/>
    </location>
    <ligand>
        <name>IMP</name>
        <dbReference type="ChEBI" id="CHEBI:58053"/>
    </ligand>
</feature>
<comment type="activity regulation">
    <text evidence="13">Mycophenolic acid (MPA) is a non-competitive inhibitor that prevents formation of the closed enzyme conformation by binding to the same site as the amobile flap. In contrast, mizoribine monophosphate (MZP) is a competitive inhibitor that induces the closed conformation. MPA is a potent inhibitor of mammalian IMPDHs but a poor inhibitor of the bacterial enzymes. MZP is a more potent inhibitor of bacterial IMPDH.</text>
</comment>
<gene>
    <name evidence="13" type="primary">guaB</name>
    <name evidence="21" type="ORF">A3C90_01095</name>
</gene>
<dbReference type="GO" id="GO:0006177">
    <property type="term" value="P:GMP biosynthetic process"/>
    <property type="evidence" value="ECO:0007669"/>
    <property type="project" value="UniProtKB-UniRule"/>
</dbReference>
<comment type="cofactor">
    <cofactor evidence="1 13">
        <name>K(+)</name>
        <dbReference type="ChEBI" id="CHEBI:29103"/>
    </cofactor>
</comment>
<evidence type="ECO:0000256" key="14">
    <source>
        <dbReference type="PIRSR" id="PIRSR000130-1"/>
    </source>
</evidence>
<dbReference type="PANTHER" id="PTHR11911:SF111">
    <property type="entry name" value="INOSINE-5'-MONOPHOSPHATE DEHYDROGENASE"/>
    <property type="match status" value="1"/>
</dbReference>
<dbReference type="HAMAP" id="MF_01964">
    <property type="entry name" value="IMPDH"/>
    <property type="match status" value="1"/>
</dbReference>
<dbReference type="AlphaFoldDB" id="A0A1F6MFK5"/>
<feature type="active site" description="Thioimidate intermediate" evidence="13 14">
    <location>
        <position position="305"/>
    </location>
</feature>
<feature type="binding site" evidence="13">
    <location>
        <position position="303"/>
    </location>
    <ligand>
        <name>IMP</name>
        <dbReference type="ChEBI" id="CHEBI:58053"/>
    </ligand>
</feature>
<keyword evidence="8 13" id="KW-0630">Potassium</keyword>
<reference evidence="21 22" key="1">
    <citation type="journal article" date="2016" name="Nat. Commun.">
        <title>Thousands of microbial genomes shed light on interconnected biogeochemical processes in an aquifer system.</title>
        <authorList>
            <person name="Anantharaman K."/>
            <person name="Brown C.T."/>
            <person name="Hug L.A."/>
            <person name="Sharon I."/>
            <person name="Castelle C.J."/>
            <person name="Probst A.J."/>
            <person name="Thomas B.C."/>
            <person name="Singh A."/>
            <person name="Wilkins M.J."/>
            <person name="Karaoz U."/>
            <person name="Brodie E.L."/>
            <person name="Williams K.H."/>
            <person name="Hubbard S.S."/>
            <person name="Banfield J.F."/>
        </authorList>
    </citation>
    <scope>NUCLEOTIDE SEQUENCE [LARGE SCALE GENOMIC DNA]</scope>
</reference>
<evidence type="ECO:0000256" key="6">
    <source>
        <dbReference type="ARBA" id="ARBA00022749"/>
    </source>
</evidence>
<dbReference type="InterPro" id="IPR005990">
    <property type="entry name" value="IMP_DH"/>
</dbReference>
<dbReference type="PANTHER" id="PTHR11911">
    <property type="entry name" value="INOSINE-5-MONOPHOSPHATE DEHYDROGENASE RELATED"/>
    <property type="match status" value="1"/>
</dbReference>
<keyword evidence="4 13" id="KW-0479">Metal-binding</keyword>
<evidence type="ECO:0000256" key="17">
    <source>
        <dbReference type="PROSITE-ProRule" id="PRU00703"/>
    </source>
</evidence>
<evidence type="ECO:0000256" key="9">
    <source>
        <dbReference type="ARBA" id="ARBA00023002"/>
    </source>
</evidence>
<dbReference type="SMART" id="SM00116">
    <property type="entry name" value="CBS"/>
    <property type="match status" value="2"/>
</dbReference>
<feature type="binding site" evidence="13">
    <location>
        <begin position="363"/>
        <end position="364"/>
    </location>
    <ligand>
        <name>IMP</name>
        <dbReference type="ChEBI" id="CHEBI:58053"/>
    </ligand>
</feature>
<dbReference type="EMBL" id="MFQE01000051">
    <property type="protein sequence ID" value="OGH70330.1"/>
    <property type="molecule type" value="Genomic_DNA"/>
</dbReference>
<comment type="function">
    <text evidence="13">Catalyzes the conversion of inosine 5'-phosphate (IMP) to xanthosine 5'-phosphate (XMP), the first committed and rate-limiting step in the de novo synthesis of guanine nucleotides, and therefore plays an important role in the regulation of cell growth.</text>
</comment>
<dbReference type="Gene3D" id="3.20.20.70">
    <property type="entry name" value="Aldolase class I"/>
    <property type="match status" value="1"/>
</dbReference>
<accession>A0A1F6MFK5</accession>
<evidence type="ECO:0000256" key="10">
    <source>
        <dbReference type="ARBA" id="ARBA00023027"/>
    </source>
</evidence>
<evidence type="ECO:0000256" key="18">
    <source>
        <dbReference type="RuleBase" id="RU003927"/>
    </source>
</evidence>
<dbReference type="Pfam" id="PF00571">
    <property type="entry name" value="CBS"/>
    <property type="match status" value="2"/>
</dbReference>
<comment type="subunit">
    <text evidence="3 13">Homotetramer.</text>
</comment>
<evidence type="ECO:0000313" key="21">
    <source>
        <dbReference type="EMBL" id="OGH70330.1"/>
    </source>
</evidence>
<dbReference type="GO" id="GO:0003938">
    <property type="term" value="F:IMP dehydrogenase activity"/>
    <property type="evidence" value="ECO:0007669"/>
    <property type="project" value="UniProtKB-UniRule"/>
</dbReference>
<feature type="binding site" description="in other chain" evidence="13 16">
    <location>
        <position position="305"/>
    </location>
    <ligand>
        <name>K(+)</name>
        <dbReference type="ChEBI" id="CHEBI:29103"/>
        <note>ligand shared between two tetrameric partners</note>
    </ligand>
</feature>
<dbReference type="NCBIfam" id="TIGR01302">
    <property type="entry name" value="IMP_dehydrog"/>
    <property type="match status" value="1"/>
</dbReference>
<feature type="binding site" evidence="13">
    <location>
        <position position="472"/>
    </location>
    <ligand>
        <name>K(+)</name>
        <dbReference type="ChEBI" id="CHEBI:29103"/>
        <note>ligand shared between two tetrameric partners</note>
    </ligand>
</feature>
<comment type="catalytic activity">
    <reaction evidence="12 13 19">
        <text>IMP + NAD(+) + H2O = XMP + NADH + H(+)</text>
        <dbReference type="Rhea" id="RHEA:11708"/>
        <dbReference type="ChEBI" id="CHEBI:15377"/>
        <dbReference type="ChEBI" id="CHEBI:15378"/>
        <dbReference type="ChEBI" id="CHEBI:57464"/>
        <dbReference type="ChEBI" id="CHEBI:57540"/>
        <dbReference type="ChEBI" id="CHEBI:57945"/>
        <dbReference type="ChEBI" id="CHEBI:58053"/>
        <dbReference type="EC" id="1.1.1.205"/>
    </reaction>
</comment>
<dbReference type="CDD" id="cd00381">
    <property type="entry name" value="IMPDH"/>
    <property type="match status" value="1"/>
</dbReference>
<feature type="binding site" evidence="15">
    <location>
        <begin position="248"/>
        <end position="250"/>
    </location>
    <ligand>
        <name>NAD(+)</name>
        <dbReference type="ChEBI" id="CHEBI:57540"/>
    </ligand>
</feature>
<dbReference type="PROSITE" id="PS00487">
    <property type="entry name" value="IMP_DH_GMP_RED"/>
    <property type="match status" value="1"/>
</dbReference>
<dbReference type="InterPro" id="IPR046342">
    <property type="entry name" value="CBS_dom_sf"/>
</dbReference>
<keyword evidence="7 13" id="KW-0658">Purine biosynthesis</keyword>
<dbReference type="InterPro" id="IPR015875">
    <property type="entry name" value="IMP_DH/GMP_Rdtase_CS"/>
</dbReference>
<dbReference type="STRING" id="1798683.A3C90_01095"/>
<feature type="binding site" evidence="13">
    <location>
        <begin position="387"/>
        <end position="391"/>
    </location>
    <ligand>
        <name>IMP</name>
        <dbReference type="ChEBI" id="CHEBI:58053"/>
    </ligand>
</feature>
<evidence type="ECO:0000256" key="12">
    <source>
        <dbReference type="ARBA" id="ARBA00048028"/>
    </source>
</evidence>
<feature type="binding site" description="in other chain" evidence="13 16">
    <location>
        <position position="300"/>
    </location>
    <ligand>
        <name>K(+)</name>
        <dbReference type="ChEBI" id="CHEBI:29103"/>
        <note>ligand shared between two tetrameric partners</note>
    </ligand>
</feature>
<evidence type="ECO:0000256" key="3">
    <source>
        <dbReference type="ARBA" id="ARBA00011881"/>
    </source>
</evidence>
<comment type="pathway">
    <text evidence="13 19">Purine metabolism; XMP biosynthesis via de novo pathway; XMP from IMP: step 1/1.</text>
</comment>
<name>A0A1F6MFK5_9BACT</name>
<dbReference type="SMART" id="SM01240">
    <property type="entry name" value="IMPDH"/>
    <property type="match status" value="1"/>
</dbReference>
<dbReference type="PIRSF" id="PIRSF000130">
    <property type="entry name" value="IMPDH"/>
    <property type="match status" value="1"/>
</dbReference>
<protein>
    <recommendedName>
        <fullName evidence="13 19">Inosine-5'-monophosphate dehydrogenase</fullName>
        <shortName evidence="13">IMP dehydrogenase</shortName>
        <shortName evidence="13">IMPD</shortName>
        <shortName evidence="13">IMPDH</shortName>
        <ecNumber evidence="13 19">1.1.1.205</ecNumber>
    </recommendedName>
</protein>
<dbReference type="UniPathway" id="UPA00601">
    <property type="reaction ID" value="UER00295"/>
</dbReference>
<dbReference type="Proteomes" id="UP000177457">
    <property type="component" value="Unassembled WGS sequence"/>
</dbReference>
<comment type="caution">
    <text evidence="21">The sequence shown here is derived from an EMBL/GenBank/DDBJ whole genome shotgun (WGS) entry which is preliminary data.</text>
</comment>
<evidence type="ECO:0000256" key="13">
    <source>
        <dbReference type="HAMAP-Rule" id="MF_01964"/>
    </source>
</evidence>
<keyword evidence="11 17" id="KW-0129">CBS domain</keyword>
<dbReference type="SUPFAM" id="SSF51412">
    <property type="entry name" value="Inosine monophosphate dehydrogenase (IMPDH)"/>
    <property type="match status" value="1"/>
</dbReference>
<keyword evidence="9 13" id="KW-0560">Oxidoreductase</keyword>
<dbReference type="GO" id="GO:0006183">
    <property type="term" value="P:GTP biosynthetic process"/>
    <property type="evidence" value="ECO:0007669"/>
    <property type="project" value="TreeGrafter"/>
</dbReference>
<keyword evidence="5" id="KW-0677">Repeat</keyword>
<sequence length="491" mass="52382">MFTQFEETLTFDDVLLVPQHSRILPKDAVLKTRLTAEIEVNLPFLSAPMDTVTGHNMAIAIALAGGIGIIHKNLSAETQAGEVQKVKRFENGFIENPMTVRPNDTIERVIAIRDEHGFKKNPVVDDNGVLVGMITDVDYFIPDDAKLLVRDRMISVENMAVARQGIGLEEANMMIRRHRLKTLCVVDGLGKLVAIVTRSDMERGMMYPNAARNASRQLRVGAAVSVGAPALERAHALIEAGADVIVVDTAHGHSEGVIETVRELKQKYPAQQVIAGNIASAEAARALIEAGADAVKVGVGPGSICTTRVVAGVGVPQLSAILDVVRGVHASARPVPVIADGGIKNSGDIVKALAAGASSVMMGNLFAGTDEAPGGVEFIDGRMYKVYRGMGSLEAMGDGSKDRYGQADVHQKKKFVPEGVSGRVPYKGPVDRILYQLAGGLQSGMGYLGARAISELPEKARFVRITEAGLDESHPHDLGGFKSAPNYRGDE</sequence>
<dbReference type="PROSITE" id="PS51371">
    <property type="entry name" value="CBS"/>
    <property type="match status" value="2"/>
</dbReference>
<feature type="binding site" evidence="13">
    <location>
        <position position="474"/>
    </location>
    <ligand>
        <name>K(+)</name>
        <dbReference type="ChEBI" id="CHEBI:29103"/>
        <note>ligand shared between two tetrameric partners</note>
    </ligand>
</feature>
<dbReference type="SUPFAM" id="SSF54631">
    <property type="entry name" value="CBS-domain pair"/>
    <property type="match status" value="1"/>
</dbReference>
<feature type="domain" description="CBS" evidence="20">
    <location>
        <begin position="153"/>
        <end position="211"/>
    </location>
</feature>
<feature type="binding site" description="in other chain" evidence="13 16">
    <location>
        <position position="302"/>
    </location>
    <ligand>
        <name>K(+)</name>
        <dbReference type="ChEBI" id="CHEBI:29103"/>
        <note>ligand shared between two tetrameric partners</note>
    </ligand>
</feature>
<evidence type="ECO:0000256" key="15">
    <source>
        <dbReference type="PIRSR" id="PIRSR000130-3"/>
    </source>
</evidence>
<feature type="active site" description="Proton acceptor" evidence="13 14">
    <location>
        <position position="403"/>
    </location>
</feature>